<dbReference type="AlphaFoldDB" id="A0AAD7TI30"/>
<sequence>MRSLRKGRALKEKGTGLYSVDQPPRQQQVLEELSILLEVEEEADQVGLEVGLTLIPTPQEEDHQDHRDHQDQTQIRNRKELQEMHQEMRRKDKGKARSKDP</sequence>
<keyword evidence="3" id="KW-1185">Reference proteome</keyword>
<evidence type="ECO:0000313" key="3">
    <source>
        <dbReference type="Proteomes" id="UP001215151"/>
    </source>
</evidence>
<evidence type="ECO:0000313" key="2">
    <source>
        <dbReference type="EMBL" id="KAJ8462034.1"/>
    </source>
</evidence>
<comment type="caution">
    <text evidence="2">The sequence shown here is derived from an EMBL/GenBank/DDBJ whole genome shotgun (WGS) entry which is preliminary data.</text>
</comment>
<gene>
    <name evidence="2" type="ORF">ONZ51_g11154</name>
</gene>
<organism evidence="2 3">
    <name type="scientific">Trametes cubensis</name>
    <dbReference type="NCBI Taxonomy" id="1111947"/>
    <lineage>
        <taxon>Eukaryota</taxon>
        <taxon>Fungi</taxon>
        <taxon>Dikarya</taxon>
        <taxon>Basidiomycota</taxon>
        <taxon>Agaricomycotina</taxon>
        <taxon>Agaricomycetes</taxon>
        <taxon>Polyporales</taxon>
        <taxon>Polyporaceae</taxon>
        <taxon>Trametes</taxon>
    </lineage>
</organism>
<reference evidence="2" key="1">
    <citation type="submission" date="2022-11" db="EMBL/GenBank/DDBJ databases">
        <title>Genome Sequence of Cubamyces cubensis.</title>
        <authorList>
            <person name="Buettner E."/>
        </authorList>
    </citation>
    <scope>NUCLEOTIDE SEQUENCE</scope>
    <source>
        <strain evidence="2">MPL-01</strain>
    </source>
</reference>
<evidence type="ECO:0000256" key="1">
    <source>
        <dbReference type="SAM" id="MobiDB-lite"/>
    </source>
</evidence>
<accession>A0AAD7TI30</accession>
<feature type="region of interest" description="Disordered" evidence="1">
    <location>
        <begin position="55"/>
        <end position="101"/>
    </location>
</feature>
<dbReference type="Proteomes" id="UP001215151">
    <property type="component" value="Unassembled WGS sequence"/>
</dbReference>
<name>A0AAD7TI30_9APHY</name>
<feature type="region of interest" description="Disordered" evidence="1">
    <location>
        <begin position="1"/>
        <end position="23"/>
    </location>
</feature>
<protein>
    <submittedName>
        <fullName evidence="2">Uncharacterized protein</fullName>
    </submittedName>
</protein>
<proteinExistence type="predicted"/>
<dbReference type="EMBL" id="JAPEVG010000501">
    <property type="protein sequence ID" value="KAJ8462034.1"/>
    <property type="molecule type" value="Genomic_DNA"/>
</dbReference>
<feature type="compositionally biased region" description="Basic and acidic residues" evidence="1">
    <location>
        <begin position="60"/>
        <end position="101"/>
    </location>
</feature>